<keyword evidence="3" id="KW-1185">Reference proteome</keyword>
<keyword evidence="1" id="KW-0812">Transmembrane</keyword>
<gene>
    <name evidence="2" type="ORF">GCM10007977_060830</name>
</gene>
<reference evidence="2" key="2">
    <citation type="submission" date="2020-09" db="EMBL/GenBank/DDBJ databases">
        <authorList>
            <person name="Sun Q."/>
            <person name="Ohkuma M."/>
        </authorList>
    </citation>
    <scope>NUCLEOTIDE SEQUENCE</scope>
    <source>
        <strain evidence="2">JCM 19831</strain>
    </source>
</reference>
<reference evidence="2" key="1">
    <citation type="journal article" date="2014" name="Int. J. Syst. Evol. Microbiol.">
        <title>Complete genome sequence of Corynebacterium casei LMG S-19264T (=DSM 44701T), isolated from a smear-ripened cheese.</title>
        <authorList>
            <consortium name="US DOE Joint Genome Institute (JGI-PGF)"/>
            <person name="Walter F."/>
            <person name="Albersmeier A."/>
            <person name="Kalinowski J."/>
            <person name="Ruckert C."/>
        </authorList>
    </citation>
    <scope>NUCLEOTIDE SEQUENCE</scope>
    <source>
        <strain evidence="2">JCM 19831</strain>
    </source>
</reference>
<name>A0A917X139_9ACTN</name>
<dbReference type="Proteomes" id="UP000642070">
    <property type="component" value="Unassembled WGS sequence"/>
</dbReference>
<evidence type="ECO:0000256" key="1">
    <source>
        <dbReference type="SAM" id="Phobius"/>
    </source>
</evidence>
<accession>A0A917X139</accession>
<dbReference type="RefSeq" id="WP_190253395.1">
    <property type="nucleotide sequence ID" value="NZ_BMPI01000033.1"/>
</dbReference>
<organism evidence="2 3">
    <name type="scientific">Dactylosporangium sucinum</name>
    <dbReference type="NCBI Taxonomy" id="1424081"/>
    <lineage>
        <taxon>Bacteria</taxon>
        <taxon>Bacillati</taxon>
        <taxon>Actinomycetota</taxon>
        <taxon>Actinomycetes</taxon>
        <taxon>Micromonosporales</taxon>
        <taxon>Micromonosporaceae</taxon>
        <taxon>Dactylosporangium</taxon>
    </lineage>
</organism>
<keyword evidence="1" id="KW-1133">Transmembrane helix</keyword>
<comment type="caution">
    <text evidence="2">The sequence shown here is derived from an EMBL/GenBank/DDBJ whole genome shotgun (WGS) entry which is preliminary data.</text>
</comment>
<proteinExistence type="predicted"/>
<sequence length="77" mass="8010">MAAALIGACIALVAGVFAGSAGTRARRARLDYRRTKALIPAARKVAWAESLRGLKFIATAGAVLIALAMVMNVIGQR</sequence>
<feature type="transmembrane region" description="Helical" evidence="1">
    <location>
        <begin position="56"/>
        <end position="75"/>
    </location>
</feature>
<evidence type="ECO:0000313" key="3">
    <source>
        <dbReference type="Proteomes" id="UP000642070"/>
    </source>
</evidence>
<protein>
    <submittedName>
        <fullName evidence="2">Uncharacterized protein</fullName>
    </submittedName>
</protein>
<dbReference type="AlphaFoldDB" id="A0A917X139"/>
<evidence type="ECO:0000313" key="2">
    <source>
        <dbReference type="EMBL" id="GGM50892.1"/>
    </source>
</evidence>
<dbReference type="EMBL" id="BMPI01000033">
    <property type="protein sequence ID" value="GGM50892.1"/>
    <property type="molecule type" value="Genomic_DNA"/>
</dbReference>
<keyword evidence="1" id="KW-0472">Membrane</keyword>